<evidence type="ECO:0000313" key="3">
    <source>
        <dbReference type="Proteomes" id="UP000053477"/>
    </source>
</evidence>
<dbReference type="Pfam" id="PF12937">
    <property type="entry name" value="F-box-like"/>
    <property type="match status" value="1"/>
</dbReference>
<dbReference type="OrthoDB" id="2998253at2759"/>
<dbReference type="Gene3D" id="1.20.1280.50">
    <property type="match status" value="1"/>
</dbReference>
<evidence type="ECO:0000259" key="1">
    <source>
        <dbReference type="Pfam" id="PF12937"/>
    </source>
</evidence>
<name>A0A0H2RNY8_9AGAM</name>
<keyword evidence="3" id="KW-1185">Reference proteome</keyword>
<feature type="domain" description="F-box" evidence="1">
    <location>
        <begin position="14"/>
        <end position="75"/>
    </location>
</feature>
<dbReference type="InterPro" id="IPR001810">
    <property type="entry name" value="F-box_dom"/>
</dbReference>
<proteinExistence type="predicted"/>
<gene>
    <name evidence="2" type="ORF">SCHPADRAFT_348746</name>
</gene>
<dbReference type="InParanoid" id="A0A0H2RNY8"/>
<dbReference type="InterPro" id="IPR036047">
    <property type="entry name" value="F-box-like_dom_sf"/>
</dbReference>
<accession>A0A0H2RNY8</accession>
<dbReference type="AlphaFoldDB" id="A0A0H2RNY8"/>
<reference evidence="2 3" key="1">
    <citation type="submission" date="2015-04" db="EMBL/GenBank/DDBJ databases">
        <title>Complete genome sequence of Schizopora paradoxa KUC8140, a cosmopolitan wood degrader in East Asia.</title>
        <authorList>
            <consortium name="DOE Joint Genome Institute"/>
            <person name="Min B."/>
            <person name="Park H."/>
            <person name="Jang Y."/>
            <person name="Kim J.-J."/>
            <person name="Kim K.H."/>
            <person name="Pangilinan J."/>
            <person name="Lipzen A."/>
            <person name="Riley R."/>
            <person name="Grigoriev I.V."/>
            <person name="Spatafora J.W."/>
            <person name="Choi I.-G."/>
        </authorList>
    </citation>
    <scope>NUCLEOTIDE SEQUENCE [LARGE SCALE GENOMIC DNA]</scope>
    <source>
        <strain evidence="2 3">KUC8140</strain>
    </source>
</reference>
<evidence type="ECO:0000313" key="2">
    <source>
        <dbReference type="EMBL" id="KLO13695.1"/>
    </source>
</evidence>
<dbReference type="EMBL" id="KQ085955">
    <property type="protein sequence ID" value="KLO13695.1"/>
    <property type="molecule type" value="Genomic_DNA"/>
</dbReference>
<organism evidence="2 3">
    <name type="scientific">Schizopora paradoxa</name>
    <dbReference type="NCBI Taxonomy" id="27342"/>
    <lineage>
        <taxon>Eukaryota</taxon>
        <taxon>Fungi</taxon>
        <taxon>Dikarya</taxon>
        <taxon>Basidiomycota</taxon>
        <taxon>Agaricomycotina</taxon>
        <taxon>Agaricomycetes</taxon>
        <taxon>Hymenochaetales</taxon>
        <taxon>Schizoporaceae</taxon>
        <taxon>Schizopora</taxon>
    </lineage>
</organism>
<dbReference type="SUPFAM" id="SSF81383">
    <property type="entry name" value="F-box domain"/>
    <property type="match status" value="1"/>
</dbReference>
<sequence>MGLLPPSAMSAVQFLPVEILRTIFLLVMQNSRYCNPVFKTGDTFLDCVVLIDLTRVCRRWREIALADPTLWMTLHVSLRDPPILRLLQVADFVSACLERSENLPLTCYISISITGLLETAIPLLESGRDRTGMNSGECIQN</sequence>
<dbReference type="Proteomes" id="UP000053477">
    <property type="component" value="Unassembled WGS sequence"/>
</dbReference>
<protein>
    <recommendedName>
        <fullName evidence="1">F-box domain-containing protein</fullName>
    </recommendedName>
</protein>